<dbReference type="GO" id="GO:0008206">
    <property type="term" value="P:bile acid metabolic process"/>
    <property type="evidence" value="ECO:0007669"/>
    <property type="project" value="UniProtKB-ARBA"/>
</dbReference>
<dbReference type="EMBL" id="QGGY01000007">
    <property type="protein sequence ID" value="PWJ75165.1"/>
    <property type="molecule type" value="Genomic_DNA"/>
</dbReference>
<dbReference type="InterPro" id="IPR036291">
    <property type="entry name" value="NAD(P)-bd_dom_sf"/>
</dbReference>
<dbReference type="AlphaFoldDB" id="A0AB73T3V5"/>
<dbReference type="Proteomes" id="UP000245412">
    <property type="component" value="Unassembled WGS sequence"/>
</dbReference>
<dbReference type="SUPFAM" id="SSF51735">
    <property type="entry name" value="NAD(P)-binding Rossmann-fold domains"/>
    <property type="match status" value="1"/>
</dbReference>
<evidence type="ECO:0000313" key="4">
    <source>
        <dbReference type="Proteomes" id="UP000245412"/>
    </source>
</evidence>
<evidence type="ECO:0000256" key="1">
    <source>
        <dbReference type="ARBA" id="ARBA00006484"/>
    </source>
</evidence>
<dbReference type="CDD" id="cd05233">
    <property type="entry name" value="SDR_c"/>
    <property type="match status" value="1"/>
</dbReference>
<dbReference type="PRINTS" id="PR00081">
    <property type="entry name" value="GDHRDH"/>
</dbReference>
<proteinExistence type="inferred from homology"/>
<dbReference type="InterPro" id="IPR002347">
    <property type="entry name" value="SDR_fam"/>
</dbReference>
<accession>A0AB73T3V5</accession>
<dbReference type="Pfam" id="PF13561">
    <property type="entry name" value="adh_short_C2"/>
    <property type="match status" value="1"/>
</dbReference>
<organism evidence="3 4">
    <name type="scientific">Murimonas intestini</name>
    <dbReference type="NCBI Taxonomy" id="1337051"/>
    <lineage>
        <taxon>Bacteria</taxon>
        <taxon>Bacillati</taxon>
        <taxon>Bacillota</taxon>
        <taxon>Clostridia</taxon>
        <taxon>Lachnospirales</taxon>
        <taxon>Lachnospiraceae</taxon>
        <taxon>Murimonas</taxon>
    </lineage>
</organism>
<sequence>MNREYMEKALSLAGRYAAVTGASSGIGRGIAVSLAGFGAHVTLLGRNREGLRQTEECIREAGGSCDSAIIDISDADAVRCFFQEYDKSGHPLDIFVANAGINVRAELLDTTDEEMERLLDINYKGTLYGVIEAGKRMKEQKSGNIVIISSVNGISAMPNLAVYSSIKYALEGITRSLASSLGPYGVRVNSCAPGVILSKINEAIYSKQEILDAKLESIPLGRIGSPKDIGDIVACMVSDAFSFMTGTTVLADGGELLRRMQRQ</sequence>
<keyword evidence="4" id="KW-1185">Reference proteome</keyword>
<evidence type="ECO:0000313" key="3">
    <source>
        <dbReference type="EMBL" id="PWJ75165.1"/>
    </source>
</evidence>
<name>A0AB73T3V5_9FIRM</name>
<reference evidence="3 4" key="1">
    <citation type="submission" date="2018-05" db="EMBL/GenBank/DDBJ databases">
        <authorList>
            <person name="Goeker M."/>
            <person name="Huntemann M."/>
            <person name="Clum A."/>
            <person name="Pillay M."/>
            <person name="Palaniappan K."/>
            <person name="Varghese N."/>
            <person name="Mikhailova N."/>
            <person name="Stamatis D."/>
            <person name="Reddy T."/>
            <person name="Daum C."/>
            <person name="Shapiro N."/>
            <person name="Ivanova N."/>
            <person name="Kyrpides N."/>
            <person name="Woyke T."/>
        </authorList>
    </citation>
    <scope>NUCLEOTIDE SEQUENCE [LARGE SCALE GENOMIC DNA]</scope>
    <source>
        <strain evidence="3 4">DSM 26524</strain>
    </source>
</reference>
<dbReference type="Gene3D" id="3.40.50.720">
    <property type="entry name" value="NAD(P)-binding Rossmann-like Domain"/>
    <property type="match status" value="1"/>
</dbReference>
<gene>
    <name evidence="3" type="ORF">C7383_107172</name>
</gene>
<comment type="similarity">
    <text evidence="1">Belongs to the short-chain dehydrogenases/reductases (SDR) family.</text>
</comment>
<dbReference type="PRINTS" id="PR00080">
    <property type="entry name" value="SDRFAMILY"/>
</dbReference>
<dbReference type="GO" id="GO:0016491">
    <property type="term" value="F:oxidoreductase activity"/>
    <property type="evidence" value="ECO:0007669"/>
    <property type="project" value="UniProtKB-KW"/>
</dbReference>
<comment type="caution">
    <text evidence="3">The sequence shown here is derived from an EMBL/GenBank/DDBJ whole genome shotgun (WGS) entry which is preliminary data.</text>
</comment>
<protein>
    <submittedName>
        <fullName evidence="3">3-oxoacyl-[acyl-carrier protein] reductase</fullName>
    </submittedName>
</protein>
<evidence type="ECO:0000256" key="2">
    <source>
        <dbReference type="ARBA" id="ARBA00023002"/>
    </source>
</evidence>
<dbReference type="PANTHER" id="PTHR43943">
    <property type="entry name" value="DEHYDROGENASE/REDUCTASE (SDR FAMILY) MEMBER 4"/>
    <property type="match status" value="1"/>
</dbReference>
<dbReference type="PANTHER" id="PTHR43943:SF2">
    <property type="entry name" value="DEHYDROGENASE_REDUCTASE 4"/>
    <property type="match status" value="1"/>
</dbReference>
<keyword evidence="2" id="KW-0560">Oxidoreductase</keyword>
<dbReference type="FunFam" id="3.40.50.720:FF:000084">
    <property type="entry name" value="Short-chain dehydrogenase reductase"/>
    <property type="match status" value="1"/>
</dbReference>